<dbReference type="AlphaFoldDB" id="A0A7W7K1L4"/>
<dbReference type="SUPFAM" id="SSF56601">
    <property type="entry name" value="beta-lactamase/transpeptidase-like"/>
    <property type="match status" value="1"/>
</dbReference>
<evidence type="ECO:0000313" key="2">
    <source>
        <dbReference type="EMBL" id="MBB4839038.1"/>
    </source>
</evidence>
<evidence type="ECO:0000259" key="1">
    <source>
        <dbReference type="Pfam" id="PF00144"/>
    </source>
</evidence>
<dbReference type="Gene3D" id="3.40.710.10">
    <property type="entry name" value="DD-peptidase/beta-lactamase superfamily"/>
    <property type="match status" value="1"/>
</dbReference>
<accession>A0A7W7K1L4</accession>
<dbReference type="Proteomes" id="UP000575241">
    <property type="component" value="Unassembled WGS sequence"/>
</dbReference>
<dbReference type="RefSeq" id="WP_184166512.1">
    <property type="nucleotide sequence ID" value="NZ_JACHLN010000002.1"/>
</dbReference>
<keyword evidence="3" id="KW-1185">Reference proteome</keyword>
<dbReference type="PANTHER" id="PTHR43283">
    <property type="entry name" value="BETA-LACTAMASE-RELATED"/>
    <property type="match status" value="1"/>
</dbReference>
<dbReference type="Pfam" id="PF00144">
    <property type="entry name" value="Beta-lactamase"/>
    <property type="match status" value="1"/>
</dbReference>
<dbReference type="InterPro" id="IPR001466">
    <property type="entry name" value="Beta-lactam-related"/>
</dbReference>
<protein>
    <submittedName>
        <fullName evidence="2">CubicO group peptidase (Beta-lactamase class C family)</fullName>
    </submittedName>
</protein>
<sequence length="499" mass="54902">MAGMEKNKMRRIHFAFWMAAALTLPDASVAQTTQAAIDPAAIERDKLLASDLVAAVNADARARALWAAKYHSQRQGAYSEADLVKMLEDIAQISHGVTTTGNDRKNGWLRIDLRAANGKTGKLLLDTDGSPLNGVTRFNAYARPSTYPTPLIAQPVSRDILRKAIDERLRFAAARDEFSGSVLVMRNDELIYSGAFGQANKNFNVPNTMDTRFHTGSMDKMFTAVLIGQLIEQGRLTLDTRVIDVLPDYPNADAARAITIRHLLSHQSGVASSFGDPEIDRFRPFERVSELLPRFAAKPLDFTPGTQAGYSNEGFILLGAIVEKLTGQSYYDAVQSRVFDRAGMKNTIYYRVDEISPLRAEGYRFPDSDFLGFGTRIGNSTFQGRGYRGNSCGGSYTTAGDMTRFLQALRMGKLLSPAMAEEMTGLQKGYNQYGYGFLHRKIDDKTVRGHNGGGAFSGINSMARIVWESGYTVVALGNYDAPLIEWVGDDIVHMVAAQP</sequence>
<comment type="caution">
    <text evidence="2">The sequence shown here is derived from an EMBL/GenBank/DDBJ whole genome shotgun (WGS) entry which is preliminary data.</text>
</comment>
<dbReference type="PANTHER" id="PTHR43283:SF18">
    <property type="match status" value="1"/>
</dbReference>
<gene>
    <name evidence="2" type="ORF">HNP52_002107</name>
</gene>
<evidence type="ECO:0000313" key="3">
    <source>
        <dbReference type="Proteomes" id="UP000575241"/>
    </source>
</evidence>
<dbReference type="EMBL" id="JACHLN010000002">
    <property type="protein sequence ID" value="MBB4839038.1"/>
    <property type="molecule type" value="Genomic_DNA"/>
</dbReference>
<dbReference type="InterPro" id="IPR050789">
    <property type="entry name" value="Diverse_Enzym_Activities"/>
</dbReference>
<dbReference type="InterPro" id="IPR012338">
    <property type="entry name" value="Beta-lactam/transpept-like"/>
</dbReference>
<reference evidence="2 3" key="1">
    <citation type="submission" date="2020-08" db="EMBL/GenBank/DDBJ databases">
        <title>Functional genomics of gut bacteria from endangered species of beetles.</title>
        <authorList>
            <person name="Carlos-Shanley C."/>
        </authorList>
    </citation>
    <scope>NUCLEOTIDE SEQUENCE [LARGE SCALE GENOMIC DNA]</scope>
    <source>
        <strain evidence="2 3">S00224</strain>
    </source>
</reference>
<feature type="domain" description="Beta-lactamase-related" evidence="1">
    <location>
        <begin position="176"/>
        <end position="482"/>
    </location>
</feature>
<organism evidence="2 3">
    <name type="scientific">Sphingomonas kyeonggiensis</name>
    <dbReference type="NCBI Taxonomy" id="1268553"/>
    <lineage>
        <taxon>Bacteria</taxon>
        <taxon>Pseudomonadati</taxon>
        <taxon>Pseudomonadota</taxon>
        <taxon>Alphaproteobacteria</taxon>
        <taxon>Sphingomonadales</taxon>
        <taxon>Sphingomonadaceae</taxon>
        <taxon>Sphingomonas</taxon>
    </lineage>
</organism>
<proteinExistence type="predicted"/>
<name>A0A7W7K1L4_9SPHN</name>